<dbReference type="InterPro" id="IPR040393">
    <property type="entry name" value="TREX1/2"/>
</dbReference>
<dbReference type="SMART" id="SM00479">
    <property type="entry name" value="EXOIII"/>
    <property type="match status" value="1"/>
</dbReference>
<dbReference type="Pfam" id="PF00929">
    <property type="entry name" value="RNase_T"/>
    <property type="match status" value="1"/>
</dbReference>
<evidence type="ECO:0000313" key="9">
    <source>
        <dbReference type="EMBL" id="CAB3232593.1"/>
    </source>
</evidence>
<accession>A0A8S0ZI19</accession>
<dbReference type="GO" id="GO:0046872">
    <property type="term" value="F:metal ion binding"/>
    <property type="evidence" value="ECO:0007669"/>
    <property type="project" value="UniProtKB-KW"/>
</dbReference>
<protein>
    <recommendedName>
        <fullName evidence="8">Exonuclease domain-containing protein</fullName>
    </recommendedName>
</protein>
<keyword evidence="4" id="KW-0378">Hydrolase</keyword>
<keyword evidence="3" id="KW-0479">Metal-binding</keyword>
<dbReference type="Gene3D" id="3.30.420.10">
    <property type="entry name" value="Ribonuclease H-like superfamily/Ribonuclease H"/>
    <property type="match status" value="1"/>
</dbReference>
<dbReference type="GO" id="GO:0005737">
    <property type="term" value="C:cytoplasm"/>
    <property type="evidence" value="ECO:0007669"/>
    <property type="project" value="TreeGrafter"/>
</dbReference>
<dbReference type="GO" id="GO:0008296">
    <property type="term" value="F:3'-5'-DNA exonuclease activity"/>
    <property type="evidence" value="ECO:0007669"/>
    <property type="project" value="TreeGrafter"/>
</dbReference>
<comment type="cofactor">
    <cofactor evidence="1">
        <name>Mg(2+)</name>
        <dbReference type="ChEBI" id="CHEBI:18420"/>
    </cofactor>
</comment>
<dbReference type="AlphaFoldDB" id="A0A8S0ZI19"/>
<organism evidence="9 10">
    <name type="scientific">Arctia plantaginis</name>
    <name type="common">Wood tiger moth</name>
    <name type="synonym">Phalaena plantaginis</name>
    <dbReference type="NCBI Taxonomy" id="874455"/>
    <lineage>
        <taxon>Eukaryota</taxon>
        <taxon>Metazoa</taxon>
        <taxon>Ecdysozoa</taxon>
        <taxon>Arthropoda</taxon>
        <taxon>Hexapoda</taxon>
        <taxon>Insecta</taxon>
        <taxon>Pterygota</taxon>
        <taxon>Neoptera</taxon>
        <taxon>Endopterygota</taxon>
        <taxon>Lepidoptera</taxon>
        <taxon>Glossata</taxon>
        <taxon>Ditrysia</taxon>
        <taxon>Noctuoidea</taxon>
        <taxon>Erebidae</taxon>
        <taxon>Arctiinae</taxon>
        <taxon>Arctia</taxon>
    </lineage>
</organism>
<feature type="domain" description="Exonuclease" evidence="8">
    <location>
        <begin position="5"/>
        <end position="251"/>
    </location>
</feature>
<evidence type="ECO:0000256" key="1">
    <source>
        <dbReference type="ARBA" id="ARBA00001946"/>
    </source>
</evidence>
<dbReference type="InterPro" id="IPR036397">
    <property type="entry name" value="RNaseH_sf"/>
</dbReference>
<evidence type="ECO:0000256" key="7">
    <source>
        <dbReference type="ARBA" id="ARBA00025769"/>
    </source>
</evidence>
<evidence type="ECO:0000256" key="2">
    <source>
        <dbReference type="ARBA" id="ARBA00022722"/>
    </source>
</evidence>
<dbReference type="GO" id="GO:0006308">
    <property type="term" value="P:DNA catabolic process"/>
    <property type="evidence" value="ECO:0007669"/>
    <property type="project" value="TreeGrafter"/>
</dbReference>
<evidence type="ECO:0000256" key="3">
    <source>
        <dbReference type="ARBA" id="ARBA00022723"/>
    </source>
</evidence>
<dbReference type="PANTHER" id="PTHR13058:SF19">
    <property type="entry name" value="LD40940P"/>
    <property type="match status" value="1"/>
</dbReference>
<evidence type="ECO:0000256" key="4">
    <source>
        <dbReference type="ARBA" id="ARBA00022801"/>
    </source>
</evidence>
<keyword evidence="2" id="KW-0540">Nuclease</keyword>
<dbReference type="Proteomes" id="UP000494106">
    <property type="component" value="Unassembled WGS sequence"/>
</dbReference>
<gene>
    <name evidence="9" type="ORF">APLA_LOCUS4903</name>
</gene>
<evidence type="ECO:0000256" key="5">
    <source>
        <dbReference type="ARBA" id="ARBA00022839"/>
    </source>
</evidence>
<dbReference type="PANTHER" id="PTHR13058">
    <property type="entry name" value="THREE PRIME REPAIR EXONUCLEASE 1, 2"/>
    <property type="match status" value="1"/>
</dbReference>
<name>A0A8S0ZI19_ARCPL</name>
<dbReference type="GO" id="GO:0003676">
    <property type="term" value="F:nucleic acid binding"/>
    <property type="evidence" value="ECO:0007669"/>
    <property type="project" value="InterPro"/>
</dbReference>
<dbReference type="EMBL" id="CADEBC010000478">
    <property type="protein sequence ID" value="CAB3232593.1"/>
    <property type="molecule type" value="Genomic_DNA"/>
</dbReference>
<evidence type="ECO:0000256" key="6">
    <source>
        <dbReference type="ARBA" id="ARBA00022842"/>
    </source>
</evidence>
<keyword evidence="5" id="KW-0269">Exonuclease</keyword>
<keyword evidence="10" id="KW-1185">Reference proteome</keyword>
<dbReference type="InterPro" id="IPR012337">
    <property type="entry name" value="RNaseH-like_sf"/>
</dbReference>
<comment type="caution">
    <text evidence="9">The sequence shown here is derived from an EMBL/GenBank/DDBJ whole genome shotgun (WGS) entry which is preliminary data.</text>
</comment>
<sequence>MKIASYVFFDIETTGLPYQERNQTKITELSFVAASRNDLKKASIGKKIYVSKLILLFNPQRRIHPDSSAITGLTNEMLKNAPIFGDKAGTIISFLSELPKPVCLIAHNGNTFDYKILLAEFRDINMSLPTDLLCADSLIGFRRLHKEKYPKVSSNSTFDDWPDFSLENWIKNDFSFPSDVDPFVSPQRSVNTSSPKKRCVKKETVKVKLSFKLTDLYKRLLHKKVAIAHRAEDDCMMLLECVVAAKEFLIWTDKHCKSIHDIKPLVRYG</sequence>
<evidence type="ECO:0000259" key="8">
    <source>
        <dbReference type="SMART" id="SM00479"/>
    </source>
</evidence>
<proteinExistence type="inferred from homology"/>
<dbReference type="SUPFAM" id="SSF53098">
    <property type="entry name" value="Ribonuclease H-like"/>
    <property type="match status" value="1"/>
</dbReference>
<evidence type="ECO:0000313" key="10">
    <source>
        <dbReference type="Proteomes" id="UP000494106"/>
    </source>
</evidence>
<dbReference type="OrthoDB" id="10250935at2759"/>
<reference evidence="9 10" key="1">
    <citation type="submission" date="2020-04" db="EMBL/GenBank/DDBJ databases">
        <authorList>
            <person name="Wallbank WR R."/>
            <person name="Pardo Diaz C."/>
            <person name="Kozak K."/>
            <person name="Martin S."/>
            <person name="Jiggins C."/>
            <person name="Moest M."/>
            <person name="Warren A I."/>
            <person name="Byers J.R.P. K."/>
            <person name="Montejo-Kovacevich G."/>
            <person name="Yen C E."/>
        </authorList>
    </citation>
    <scope>NUCLEOTIDE SEQUENCE [LARGE SCALE GENOMIC DNA]</scope>
</reference>
<comment type="similarity">
    <text evidence="7">Belongs to the exonuclease superfamily. TREX family.</text>
</comment>
<keyword evidence="6" id="KW-0460">Magnesium</keyword>
<dbReference type="InterPro" id="IPR013520">
    <property type="entry name" value="Ribonucl_H"/>
</dbReference>